<evidence type="ECO:0000256" key="16">
    <source>
        <dbReference type="ARBA" id="ARBA00057694"/>
    </source>
</evidence>
<gene>
    <name evidence="21" type="ORF">MICPUN_69661</name>
</gene>
<sequence>MGIKGLPEVLRPWLKSVQVGKYAGKRAAVDAYSWLHKGAYSCALELGTNNRWWIRQRRDAPYVRYCIHRAQMLRHYGITPVIVFDGDRLPAKGGEEKERRERRAECMRKGHERLAARDRDGATFMFAQGLDITPAMAHELIAALKREGFEFIVAPYEADAQIAALAQLGAKGDPGGVDIVFTEDSDLVAYGCPLVLFKLDKSKAGGGAKGPLNFIGWKHEQFLELCVLSGCDFLPNIRGIGIKKAHALVAKHRSVAAVLAVLHGDKKIHVPPGYDDDFRRAFWTFRHARVYDPALRRLRPLNPMPEELE</sequence>
<dbReference type="GeneID" id="8245232"/>
<dbReference type="KEGG" id="mis:MICPUN_69661"/>
<dbReference type="STRING" id="296587.C1EAG1"/>
<keyword evidence="10" id="KW-0391">Immunity</keyword>
<dbReference type="RefSeq" id="XP_002503594.1">
    <property type="nucleotide sequence ID" value="XM_002503548.1"/>
</dbReference>
<dbReference type="GO" id="GO:0035312">
    <property type="term" value="F:5'-3' DNA exonuclease activity"/>
    <property type="evidence" value="ECO:0007669"/>
    <property type="project" value="UniProtKB-UniRule"/>
</dbReference>
<feature type="non-terminal residue" evidence="21">
    <location>
        <position position="309"/>
    </location>
</feature>
<dbReference type="SMART" id="SM00485">
    <property type="entry name" value="XPGN"/>
    <property type="match status" value="1"/>
</dbReference>
<dbReference type="Gene3D" id="3.40.50.1010">
    <property type="entry name" value="5'-nuclease"/>
    <property type="match status" value="1"/>
</dbReference>
<evidence type="ECO:0000256" key="11">
    <source>
        <dbReference type="ARBA" id="ARBA00022990"/>
    </source>
</evidence>
<dbReference type="InterPro" id="IPR019974">
    <property type="entry name" value="XPG_CS"/>
</dbReference>
<dbReference type="PANTHER" id="PTHR11081">
    <property type="entry name" value="FLAP ENDONUCLEASE FAMILY MEMBER"/>
    <property type="match status" value="1"/>
</dbReference>
<evidence type="ECO:0000256" key="18">
    <source>
        <dbReference type="RuleBase" id="RU910737"/>
    </source>
</evidence>
<organism evidence="21 22">
    <name type="scientific">Micromonas commoda (strain RCC299 / NOUM17 / CCMP2709)</name>
    <name type="common">Picoplanktonic green alga</name>
    <dbReference type="NCBI Taxonomy" id="296587"/>
    <lineage>
        <taxon>Eukaryota</taxon>
        <taxon>Viridiplantae</taxon>
        <taxon>Chlorophyta</taxon>
        <taxon>Mamiellophyceae</taxon>
        <taxon>Mamiellales</taxon>
        <taxon>Mamiellaceae</taxon>
        <taxon>Micromonas</taxon>
    </lineage>
</organism>
<keyword evidence="11" id="KW-0007">Acetylation</keyword>
<evidence type="ECO:0000256" key="3">
    <source>
        <dbReference type="ARBA" id="ARBA00022722"/>
    </source>
</evidence>
<evidence type="ECO:0000259" key="19">
    <source>
        <dbReference type="SMART" id="SM00484"/>
    </source>
</evidence>
<evidence type="ECO:0000256" key="13">
    <source>
        <dbReference type="ARBA" id="ARBA00023204"/>
    </source>
</evidence>
<evidence type="ECO:0000313" key="22">
    <source>
        <dbReference type="Proteomes" id="UP000002009"/>
    </source>
</evidence>
<feature type="domain" description="XPG-I" evidence="19">
    <location>
        <begin position="145"/>
        <end position="228"/>
    </location>
</feature>
<dbReference type="SMART" id="SM00484">
    <property type="entry name" value="XPGI"/>
    <property type="match status" value="1"/>
</dbReference>
<dbReference type="InterPro" id="IPR044752">
    <property type="entry name" value="PIN-like_EXO1"/>
</dbReference>
<dbReference type="GO" id="GO:0006281">
    <property type="term" value="P:DNA repair"/>
    <property type="evidence" value="ECO:0007669"/>
    <property type="project" value="UniProtKB-UniRule"/>
</dbReference>
<dbReference type="GO" id="GO:0017108">
    <property type="term" value="F:5'-flap endonuclease activity"/>
    <property type="evidence" value="ECO:0007669"/>
    <property type="project" value="TreeGrafter"/>
</dbReference>
<dbReference type="PANTHER" id="PTHR11081:SF8">
    <property type="entry name" value="EXONUCLEASE 1"/>
    <property type="match status" value="1"/>
</dbReference>
<dbReference type="InterPro" id="IPR006085">
    <property type="entry name" value="XPG_DNA_repair_N"/>
</dbReference>
<evidence type="ECO:0000256" key="17">
    <source>
        <dbReference type="ARBA" id="ARBA00064664"/>
    </source>
</evidence>
<keyword evidence="6 18" id="KW-0227">DNA damage</keyword>
<keyword evidence="14 18" id="KW-0539">Nucleus</keyword>
<dbReference type="OrthoDB" id="26491at2759"/>
<dbReference type="EMBL" id="CP001328">
    <property type="protein sequence ID" value="ACO64852.1"/>
    <property type="molecule type" value="Genomic_DNA"/>
</dbReference>
<dbReference type="Proteomes" id="UP000002009">
    <property type="component" value="Chromosome 7"/>
</dbReference>
<keyword evidence="9 18" id="KW-0460">Magnesium</keyword>
<keyword evidence="18" id="KW-0267">Excision nuclease</keyword>
<evidence type="ECO:0000256" key="15">
    <source>
        <dbReference type="ARBA" id="ARBA00023254"/>
    </source>
</evidence>
<dbReference type="InterPro" id="IPR036279">
    <property type="entry name" value="5-3_exonuclease_C_sf"/>
</dbReference>
<feature type="domain" description="XPG N-terminal" evidence="20">
    <location>
        <begin position="1"/>
        <end position="106"/>
    </location>
</feature>
<dbReference type="InterPro" id="IPR029060">
    <property type="entry name" value="PIN-like_dom_sf"/>
</dbReference>
<keyword evidence="5" id="KW-0255">Endonuclease</keyword>
<dbReference type="OMA" id="DCITTED"/>
<evidence type="ECO:0000256" key="6">
    <source>
        <dbReference type="ARBA" id="ARBA00022763"/>
    </source>
</evidence>
<comment type="subcellular location">
    <subcellularLocation>
        <location evidence="1 18">Nucleus</location>
    </subcellularLocation>
</comment>
<evidence type="ECO:0000256" key="2">
    <source>
        <dbReference type="ARBA" id="ARBA00022553"/>
    </source>
</evidence>
<dbReference type="CDD" id="cd09901">
    <property type="entry name" value="H3TH_FEN1-like"/>
    <property type="match status" value="1"/>
</dbReference>
<dbReference type="GO" id="GO:0002376">
    <property type="term" value="P:immune system process"/>
    <property type="evidence" value="ECO:0007669"/>
    <property type="project" value="UniProtKB-KW"/>
</dbReference>
<keyword evidence="15" id="KW-0469">Meiosis</keyword>
<dbReference type="InterPro" id="IPR006084">
    <property type="entry name" value="XPG/Rad2"/>
</dbReference>
<dbReference type="GO" id="GO:0003677">
    <property type="term" value="F:DNA binding"/>
    <property type="evidence" value="ECO:0007669"/>
    <property type="project" value="UniProtKB-UniRule"/>
</dbReference>
<evidence type="ECO:0000256" key="8">
    <source>
        <dbReference type="ARBA" id="ARBA00022839"/>
    </source>
</evidence>
<dbReference type="eggNOG" id="KOG2518">
    <property type="taxonomic scope" value="Eukaryota"/>
</dbReference>
<keyword evidence="4 18" id="KW-0479">Metal-binding</keyword>
<dbReference type="FunFam" id="3.40.50.1010:FF:000111">
    <property type="entry name" value="Exonuclease 1"/>
    <property type="match status" value="1"/>
</dbReference>
<dbReference type="EC" id="3.1.-.-" evidence="18"/>
<name>C1EAG1_MICCC</name>
<dbReference type="InterPro" id="IPR006086">
    <property type="entry name" value="XPG-I_dom"/>
</dbReference>
<keyword evidence="18" id="KW-0228">DNA excision</keyword>
<dbReference type="InParanoid" id="C1EAG1"/>
<dbReference type="SUPFAM" id="SSF88723">
    <property type="entry name" value="PIN domain-like"/>
    <property type="match status" value="1"/>
</dbReference>
<dbReference type="Pfam" id="PF00867">
    <property type="entry name" value="XPG_I"/>
    <property type="match status" value="1"/>
</dbReference>
<keyword evidence="13 18" id="KW-0234">DNA repair</keyword>
<dbReference type="GO" id="GO:0051321">
    <property type="term" value="P:meiotic cell cycle"/>
    <property type="evidence" value="ECO:0007669"/>
    <property type="project" value="UniProtKB-KW"/>
</dbReference>
<comment type="subunit">
    <text evidence="17">Interacts with the MLH1-PMS2 heterodimer via MLH1. Interacts with MSH3. Interacts with the MSH2-MSH6 heterodimer via MSH2, and this interaction may increase the processivity of the 5'-&gt;3' exonuclease activity. Interacts with PCNA, and this interaction may both stimulate the cryptic 3'-&gt;5' exonuclease activity and suppress the 5'-&gt;3' exonuclease activity. Interacts with WRN, and this interaction stimulates both the 5'-&gt;3' exonuclease activity and cleavage of 5'-overhanging flap structures. Interacts with RECQL/RECQ1, and this interaction stimulates cleavage of 5'-overhanging flap structures. Interacts with DNA helicase ZGRF1; the interaction is increased following DNA damage induction.</text>
</comment>
<dbReference type="AlphaFoldDB" id="C1EAG1"/>
<evidence type="ECO:0000256" key="14">
    <source>
        <dbReference type="ARBA" id="ARBA00023242"/>
    </source>
</evidence>
<dbReference type="PRINTS" id="PR00853">
    <property type="entry name" value="XPGRADSUPER"/>
</dbReference>
<dbReference type="PROSITE" id="PS00841">
    <property type="entry name" value="XPG_1"/>
    <property type="match status" value="1"/>
</dbReference>
<dbReference type="Gene3D" id="1.10.150.20">
    <property type="entry name" value="5' to 3' exonuclease, C-terminal subdomain"/>
    <property type="match status" value="1"/>
</dbReference>
<evidence type="ECO:0000256" key="5">
    <source>
        <dbReference type="ARBA" id="ARBA00022759"/>
    </source>
</evidence>
<dbReference type="CDD" id="cd09857">
    <property type="entry name" value="PIN_EXO1"/>
    <property type="match status" value="1"/>
</dbReference>
<dbReference type="InterPro" id="IPR008918">
    <property type="entry name" value="HhH2"/>
</dbReference>
<evidence type="ECO:0000256" key="7">
    <source>
        <dbReference type="ARBA" id="ARBA00022801"/>
    </source>
</evidence>
<dbReference type="SMART" id="SM00279">
    <property type="entry name" value="HhH2"/>
    <property type="match status" value="1"/>
</dbReference>
<keyword evidence="7 18" id="KW-0378">Hydrolase</keyword>
<evidence type="ECO:0000256" key="12">
    <source>
        <dbReference type="ARBA" id="ARBA00023125"/>
    </source>
</evidence>
<keyword evidence="8 18" id="KW-0269">Exonuclease</keyword>
<dbReference type="FunFam" id="1.10.150.20:FF:000011">
    <property type="entry name" value="exonuclease 1"/>
    <property type="match status" value="1"/>
</dbReference>
<protein>
    <recommendedName>
        <fullName evidence="18">Exonuclease 1</fullName>
        <ecNumber evidence="18">3.1.-.-</ecNumber>
    </recommendedName>
</protein>
<evidence type="ECO:0000256" key="4">
    <source>
        <dbReference type="ARBA" id="ARBA00022723"/>
    </source>
</evidence>
<evidence type="ECO:0000313" key="21">
    <source>
        <dbReference type="EMBL" id="ACO64852.1"/>
    </source>
</evidence>
<dbReference type="Pfam" id="PF00752">
    <property type="entry name" value="XPG_N"/>
    <property type="match status" value="1"/>
</dbReference>
<proteinExistence type="inferred from homology"/>
<evidence type="ECO:0000256" key="9">
    <source>
        <dbReference type="ARBA" id="ARBA00022842"/>
    </source>
</evidence>
<dbReference type="GO" id="GO:0005634">
    <property type="term" value="C:nucleus"/>
    <property type="evidence" value="ECO:0007669"/>
    <property type="project" value="UniProtKB-SubCell"/>
</dbReference>
<evidence type="ECO:0000259" key="20">
    <source>
        <dbReference type="SMART" id="SM00485"/>
    </source>
</evidence>
<keyword evidence="22" id="KW-1185">Reference proteome</keyword>
<keyword evidence="3 18" id="KW-0540">Nuclease</keyword>
<comment type="function">
    <text evidence="16">5'-&gt;3' double-stranded DNA exonuclease which may also possess a cryptic 3'-&gt;5' double-stranded DNA exonuclease activity. Functions in DNA mismatch repair (MMR) to excise mismatch-containing DNA tracts directed by strand breaks located either 5' or 3' to the mismatch. Also exhibits endonuclease activity against 5'-overhanging flap structures similar to those generated by displacement synthesis when DNA polymerase encounters the 5'-end of a downstream Okazaki fragment. Required for somatic hypermutation (SHM) and class switch recombination (CSR) of immunoglobulin genes. Essential for male and female meiosis.</text>
</comment>
<dbReference type="SUPFAM" id="SSF47807">
    <property type="entry name" value="5' to 3' exonuclease, C-terminal subdomain"/>
    <property type="match status" value="1"/>
</dbReference>
<accession>C1EAG1</accession>
<comment type="cofactor">
    <cofactor evidence="18">
        <name>Mg(2+)</name>
        <dbReference type="ChEBI" id="CHEBI:18420"/>
    </cofactor>
    <text evidence="18">Binds 2 magnesium ions per subunit. They probably participate in the reaction catalyzed by the enzyme. May bind an additional third magnesium ion after substrate binding.</text>
</comment>
<evidence type="ECO:0000256" key="10">
    <source>
        <dbReference type="ARBA" id="ARBA00022859"/>
    </source>
</evidence>
<keyword evidence="12 18" id="KW-0238">DNA-binding</keyword>
<evidence type="ECO:0000256" key="1">
    <source>
        <dbReference type="ARBA" id="ARBA00004123"/>
    </source>
</evidence>
<reference evidence="21 22" key="1">
    <citation type="journal article" date="2009" name="Science">
        <title>Green evolution and dynamic adaptations revealed by genomes of the marine picoeukaryotes Micromonas.</title>
        <authorList>
            <person name="Worden A.Z."/>
            <person name="Lee J.H."/>
            <person name="Mock T."/>
            <person name="Rouze P."/>
            <person name="Simmons M.P."/>
            <person name="Aerts A.L."/>
            <person name="Allen A.E."/>
            <person name="Cuvelier M.L."/>
            <person name="Derelle E."/>
            <person name="Everett M.V."/>
            <person name="Foulon E."/>
            <person name="Grimwood J."/>
            <person name="Gundlach H."/>
            <person name="Henrissat B."/>
            <person name="Napoli C."/>
            <person name="McDonald S.M."/>
            <person name="Parker M.S."/>
            <person name="Rombauts S."/>
            <person name="Salamov A."/>
            <person name="Von Dassow P."/>
            <person name="Badger J.H."/>
            <person name="Coutinho P.M."/>
            <person name="Demir E."/>
            <person name="Dubchak I."/>
            <person name="Gentemann C."/>
            <person name="Eikrem W."/>
            <person name="Gready J.E."/>
            <person name="John U."/>
            <person name="Lanier W."/>
            <person name="Lindquist E.A."/>
            <person name="Lucas S."/>
            <person name="Mayer K.F."/>
            <person name="Moreau H."/>
            <person name="Not F."/>
            <person name="Otillar R."/>
            <person name="Panaud O."/>
            <person name="Pangilinan J."/>
            <person name="Paulsen I."/>
            <person name="Piegu B."/>
            <person name="Poliakov A."/>
            <person name="Robbens S."/>
            <person name="Schmutz J."/>
            <person name="Toulza E."/>
            <person name="Wyss T."/>
            <person name="Zelensky A."/>
            <person name="Zhou K."/>
            <person name="Armbrust E.V."/>
            <person name="Bhattacharya D."/>
            <person name="Goodenough U.W."/>
            <person name="Van de Peer Y."/>
            <person name="Grigoriev I.V."/>
        </authorList>
    </citation>
    <scope>NUCLEOTIDE SEQUENCE [LARGE SCALE GENOMIC DNA]</scope>
    <source>
        <strain evidence="22">RCC299 / NOUM17</strain>
    </source>
</reference>
<comment type="similarity">
    <text evidence="18">Belongs to the XPG/RAD2 endonuclease family. EXO1 subfamily.</text>
</comment>
<dbReference type="GO" id="GO:0046872">
    <property type="term" value="F:metal ion binding"/>
    <property type="evidence" value="ECO:0007669"/>
    <property type="project" value="UniProtKB-UniRule"/>
</dbReference>
<keyword evidence="2" id="KW-0597">Phosphoprotein</keyword>